<dbReference type="Pfam" id="PF13358">
    <property type="entry name" value="DDE_3"/>
    <property type="match status" value="1"/>
</dbReference>
<evidence type="ECO:0000313" key="4">
    <source>
        <dbReference type="Proteomes" id="UP001176940"/>
    </source>
</evidence>
<dbReference type="SMART" id="SM00353">
    <property type="entry name" value="HLH"/>
    <property type="match status" value="1"/>
</dbReference>
<dbReference type="PANTHER" id="PTHR23349:SF111">
    <property type="entry name" value="BHLH DOMAIN-CONTAINING PROTEIN"/>
    <property type="match status" value="1"/>
</dbReference>
<dbReference type="InterPro" id="IPR050283">
    <property type="entry name" value="E-box_TF_Regulators"/>
</dbReference>
<dbReference type="CDD" id="cd19709">
    <property type="entry name" value="bHLH_TS_TCF23_OUT"/>
    <property type="match status" value="1"/>
</dbReference>
<dbReference type="Gene3D" id="3.30.420.10">
    <property type="entry name" value="Ribonuclease H-like superfamily/Ribonuclease H"/>
    <property type="match status" value="1"/>
</dbReference>
<dbReference type="EMBL" id="CAUEEQ010001922">
    <property type="protein sequence ID" value="CAJ0921252.1"/>
    <property type="molecule type" value="Genomic_DNA"/>
</dbReference>
<keyword evidence="4" id="KW-1185">Reference proteome</keyword>
<dbReference type="PANTHER" id="PTHR23349">
    <property type="entry name" value="BASIC HELIX-LOOP-HELIX TRANSCRIPTION FACTOR, TWIST"/>
    <property type="match status" value="1"/>
</dbReference>
<dbReference type="InterPro" id="IPR011598">
    <property type="entry name" value="bHLH_dom"/>
</dbReference>
<dbReference type="Pfam" id="PF00010">
    <property type="entry name" value="HLH"/>
    <property type="match status" value="1"/>
</dbReference>
<organism evidence="3 4">
    <name type="scientific">Ranitomeya imitator</name>
    <name type="common">mimic poison frog</name>
    <dbReference type="NCBI Taxonomy" id="111125"/>
    <lineage>
        <taxon>Eukaryota</taxon>
        <taxon>Metazoa</taxon>
        <taxon>Chordata</taxon>
        <taxon>Craniata</taxon>
        <taxon>Vertebrata</taxon>
        <taxon>Euteleostomi</taxon>
        <taxon>Amphibia</taxon>
        <taxon>Batrachia</taxon>
        <taxon>Anura</taxon>
        <taxon>Neobatrachia</taxon>
        <taxon>Hyloidea</taxon>
        <taxon>Dendrobatidae</taxon>
        <taxon>Dendrobatinae</taxon>
        <taxon>Ranitomeya</taxon>
    </lineage>
</organism>
<feature type="region of interest" description="Disordered" evidence="1">
    <location>
        <begin position="320"/>
        <end position="339"/>
    </location>
</feature>
<sequence>MNAAHYQQILEANLQSSARKLRIGRTWTFQHDKDPKHKAKLTCHWLQENKVKVLEWPSQSPDLNIIEPLWGDLKRAVHARQPRNLQELEALCQEKWAALPSEKIKNLIHNYHKRLQAVIDIKGEGNSWQRSEWSTMKLQFLLSGDMERTEPGDVAPTGWHVRIPGPVTAPEGRAKGEEQLPTMWKSSRRRGIKAVPNVDKTNKLIQGKQSPENNARERNRVQTLRQAFLSLQAALPSVPPGTKLSKLDVLVLATSYIAHLTQTLHQERPPPVGHQIGRGPGYLHPMKNEIKRNEEMKQLPYLDGGGQDEHLLFTMAAAGSPEHKTPPEEVITSDSSDETPDLSYIMVRPGGPVKPSAHLYYTRVPKSPQLISTTPGSRKALYSSLLDQGPVKPSAHLYYTRVP</sequence>
<evidence type="ECO:0000313" key="3">
    <source>
        <dbReference type="EMBL" id="CAJ0921252.1"/>
    </source>
</evidence>
<dbReference type="InterPro" id="IPR036397">
    <property type="entry name" value="RNaseH_sf"/>
</dbReference>
<reference evidence="3" key="1">
    <citation type="submission" date="2023-07" db="EMBL/GenBank/DDBJ databases">
        <authorList>
            <person name="Stuckert A."/>
        </authorList>
    </citation>
    <scope>NUCLEOTIDE SEQUENCE</scope>
</reference>
<name>A0ABN9KW35_9NEOB</name>
<comment type="caution">
    <text evidence="3">The sequence shown here is derived from an EMBL/GenBank/DDBJ whole genome shotgun (WGS) entry which is preliminary data.</text>
</comment>
<feature type="domain" description="BHLH" evidence="2">
    <location>
        <begin position="208"/>
        <end position="260"/>
    </location>
</feature>
<accession>A0ABN9KW35</accession>
<dbReference type="Gene3D" id="4.10.280.10">
    <property type="entry name" value="Helix-loop-helix DNA-binding domain"/>
    <property type="match status" value="1"/>
</dbReference>
<proteinExistence type="predicted"/>
<dbReference type="InterPro" id="IPR036638">
    <property type="entry name" value="HLH_DNA-bd_sf"/>
</dbReference>
<dbReference type="PROSITE" id="PS50888">
    <property type="entry name" value="BHLH"/>
    <property type="match status" value="1"/>
</dbReference>
<evidence type="ECO:0000259" key="2">
    <source>
        <dbReference type="PROSITE" id="PS50888"/>
    </source>
</evidence>
<dbReference type="SUPFAM" id="SSF47459">
    <property type="entry name" value="HLH, helix-loop-helix DNA-binding domain"/>
    <property type="match status" value="1"/>
</dbReference>
<evidence type="ECO:0000256" key="1">
    <source>
        <dbReference type="SAM" id="MobiDB-lite"/>
    </source>
</evidence>
<gene>
    <name evidence="3" type="ORF">RIMI_LOCUS1474409</name>
</gene>
<dbReference type="InterPro" id="IPR038717">
    <property type="entry name" value="Tc1-like_DDE_dom"/>
</dbReference>
<protein>
    <recommendedName>
        <fullName evidence="2">BHLH domain-containing protein</fullName>
    </recommendedName>
</protein>
<dbReference type="Proteomes" id="UP001176940">
    <property type="component" value="Unassembled WGS sequence"/>
</dbReference>